<name>A0A4S2M239_OPIFE</name>
<protein>
    <submittedName>
        <fullName evidence="2">Uncharacterized protein</fullName>
    </submittedName>
</protein>
<evidence type="ECO:0000313" key="3">
    <source>
        <dbReference type="Proteomes" id="UP000308267"/>
    </source>
</evidence>
<reference evidence="2 3" key="1">
    <citation type="journal article" date="2019" name="BMC Genomics">
        <title>New insights from Opisthorchis felineus genome: update on genomics of the epidemiologically important liver flukes.</title>
        <authorList>
            <person name="Ershov N.I."/>
            <person name="Mordvinov V.A."/>
            <person name="Prokhortchouk E.B."/>
            <person name="Pakharukova M.Y."/>
            <person name="Gunbin K.V."/>
            <person name="Ustyantsev K."/>
            <person name="Genaev M.A."/>
            <person name="Blinov A.G."/>
            <person name="Mazur A."/>
            <person name="Boulygina E."/>
            <person name="Tsygankova S."/>
            <person name="Khrameeva E."/>
            <person name="Chekanov N."/>
            <person name="Fan G."/>
            <person name="Xiao A."/>
            <person name="Zhang H."/>
            <person name="Xu X."/>
            <person name="Yang H."/>
            <person name="Solovyev V."/>
            <person name="Lee S.M."/>
            <person name="Liu X."/>
            <person name="Afonnikov D.A."/>
            <person name="Skryabin K.G."/>
        </authorList>
    </citation>
    <scope>NUCLEOTIDE SEQUENCE [LARGE SCALE GENOMIC DNA]</scope>
    <source>
        <strain evidence="2">AK-0245</strain>
        <tissue evidence="2">Whole organism</tissue>
    </source>
</reference>
<comment type="caution">
    <text evidence="2">The sequence shown here is derived from an EMBL/GenBank/DDBJ whole genome shotgun (WGS) entry which is preliminary data.</text>
</comment>
<evidence type="ECO:0000256" key="1">
    <source>
        <dbReference type="SAM" id="MobiDB-lite"/>
    </source>
</evidence>
<dbReference type="Proteomes" id="UP000308267">
    <property type="component" value="Unassembled WGS sequence"/>
</dbReference>
<feature type="region of interest" description="Disordered" evidence="1">
    <location>
        <begin position="35"/>
        <end position="155"/>
    </location>
</feature>
<feature type="compositionally biased region" description="Polar residues" evidence="1">
    <location>
        <begin position="110"/>
        <end position="122"/>
    </location>
</feature>
<accession>A0A4S2M239</accession>
<dbReference type="OrthoDB" id="10474547at2759"/>
<dbReference type="EMBL" id="SJOL01005466">
    <property type="protein sequence ID" value="TGZ70311.1"/>
    <property type="molecule type" value="Genomic_DNA"/>
</dbReference>
<keyword evidence="3" id="KW-1185">Reference proteome</keyword>
<proteinExistence type="predicted"/>
<organism evidence="2 3">
    <name type="scientific">Opisthorchis felineus</name>
    <dbReference type="NCBI Taxonomy" id="147828"/>
    <lineage>
        <taxon>Eukaryota</taxon>
        <taxon>Metazoa</taxon>
        <taxon>Spiralia</taxon>
        <taxon>Lophotrochozoa</taxon>
        <taxon>Platyhelminthes</taxon>
        <taxon>Trematoda</taxon>
        <taxon>Digenea</taxon>
        <taxon>Opisthorchiida</taxon>
        <taxon>Opisthorchiata</taxon>
        <taxon>Opisthorchiidae</taxon>
        <taxon>Opisthorchis</taxon>
    </lineage>
</organism>
<dbReference type="AlphaFoldDB" id="A0A4S2M239"/>
<gene>
    <name evidence="2" type="ORF">CRM22_003271</name>
</gene>
<sequence length="216" mass="23724">MGLFMSYFHKRFLPEALGDLLFSHVMRSILLRQTAEEEDSSFNAVDQPSGNDHVVDEPNEDAATPEVEDLSESEGSGFHDVDSLSNDEPDQSSENSLEHEGQTADEEDSSLNQAPDFSQSDGASEGEVDGGSQVDQTETDEVVSPEQEGQTVSKKQFIRGIHGECAADDYNEKLHGLTIATYQIRMDSSVGISQLFSQLMKPNAHGNNCRFNGYLQ</sequence>
<dbReference type="STRING" id="147828.A0A4S2M239"/>
<feature type="compositionally biased region" description="Polar residues" evidence="1">
    <location>
        <begin position="41"/>
        <end position="50"/>
    </location>
</feature>
<evidence type="ECO:0000313" key="2">
    <source>
        <dbReference type="EMBL" id="TGZ70311.1"/>
    </source>
</evidence>